<dbReference type="InterPro" id="IPR039776">
    <property type="entry name" value="Pds5"/>
</dbReference>
<name>A0ABN7BB45_9HEMI</name>
<dbReference type="Gene3D" id="1.25.10.10">
    <property type="entry name" value="Leucine-rich Repeat Variant"/>
    <property type="match status" value="1"/>
</dbReference>
<dbReference type="EMBL" id="AP028919">
    <property type="protein sequence ID" value="BET00337.1"/>
    <property type="molecule type" value="Genomic_DNA"/>
</dbReference>
<evidence type="ECO:0000313" key="8">
    <source>
        <dbReference type="Proteomes" id="UP001307889"/>
    </source>
</evidence>
<proteinExistence type="predicted"/>
<reference evidence="7 8" key="1">
    <citation type="submission" date="2023-09" db="EMBL/GenBank/DDBJ databases">
        <title>Nesidiocoris tenuis whole genome shotgun sequence.</title>
        <authorList>
            <person name="Shibata T."/>
            <person name="Shimoda M."/>
            <person name="Kobayashi T."/>
            <person name="Uehara T."/>
        </authorList>
    </citation>
    <scope>NUCLEOTIDE SEQUENCE [LARGE SCALE GENOMIC DNA]</scope>
    <source>
        <strain evidence="7 8">Japan</strain>
    </source>
</reference>
<sequence length="1241" mass="141247">MPQGDIVYPQGCRPISEDLSPDELIRRLKTLAHTLQAMGQDEGMYQPYIPLALHLADDHFLSHESKDVQLLIACCIADVLRVYAPQAPYKDPERVKIIFMFLIKQLSGLKDPKDPAFKRYFYLLENLAYVKSFNMCFELEDCQEIFCNLFSLMFKIVNDEHSGKVKSFMLDVLCPLITESDIVSNELLDIILANIVEPAKSQRKNAYLLAKELVVKTCDTLEPYIQAFFNNVLLLGREEKGFTISGKVYDLIYELYKICPSVLLAVMPQLEVKLKSANDDQRLGAVSLLARMFSEKDSNLAQTHTMLWQSFLGRFNDINVFIRIKCVQYSMHFLLNHPELRKDITETLKLRQHDSEENVRYEVVMAIVSTAKRDFEVVSESEDLLEFVKERMLDKKFKIRKEAMTGLAMIYRKHLSDPNVPQATKKAVTWIKDKILHGYYMSAMEDRILVERLLNTSLVPFHLPPAERMKKLYYLLATVDSHANKAFLELQKHYVQARRLTAEWLSLHRLPASPEREKDISARIVVLSKLLPDQVKAQEFLGKFSQAMFRDQTLLQGMEVVMKPDITCKECAETTSLILKKLGQPIMTNLYYNTVKMLLERTSSVMVDRESIYILVEYVEDCLKNGNMIEEIGLHPNTAGEQGLKILVLLAYVFPIFFYSQDTMNKIVGLIDLEGENTAPLVMEILVFLGKYKHFVGQRMADDFPEQMTSFIPKVKEYSMIGTPKQAKQAVRCLFINLGSNDSIFNEILDKLRENLNPESPHYLTSIVALGHLAHNLPEKFPVHIKNIVSRKIVKELLVKNTEGDGSADSEAEWCEKEELPFETLCKVEGLKAMGRWLVGLKKDKLSAQKTFRMLSAFIANKGDLLQNGKLSKVEMAWLRLAAGCAMLKICEVKCVGDQYHPDQFYTLSLLAHDDVAQVRERFLQKFHHGLLKGVPTKCLPLDFMGMFAVYGMEKEKKLRIKAKQFMQTNIAKRREYAKGITMGTMCDIDKGVEQLYNLMPDYMIVFAIAILAHSPAFTSLDDHEVLTRMRNCIWFVLEPLLFKNDFYSFYFYRELLEKLKTYKDALNPDNEIANMKIYTLADLTLHQILIKNPNADYKDFSLDTRISTLYFKPPDDPLAVNIKIYIPVEFQHVPQDAMTSSMKQVKPQTNVVSKATSSGTGSSASGAKGATGVLRKGDRKALLRKGVGPNENDAKPAAASETQIKVDGLDDEDGSEGESTAPAAKKLKSSPAAEEATKSE</sequence>
<evidence type="ECO:0000313" key="7">
    <source>
        <dbReference type="EMBL" id="BET00337.1"/>
    </source>
</evidence>
<comment type="subcellular location">
    <subcellularLocation>
        <location evidence="1">Nucleus</location>
    </subcellularLocation>
</comment>
<feature type="compositionally biased region" description="Low complexity" evidence="6">
    <location>
        <begin position="1218"/>
        <end position="1235"/>
    </location>
</feature>
<keyword evidence="8" id="KW-1185">Reference proteome</keyword>
<dbReference type="InterPro" id="IPR016024">
    <property type="entry name" value="ARM-type_fold"/>
</dbReference>
<dbReference type="Proteomes" id="UP001307889">
    <property type="component" value="Chromosome 11"/>
</dbReference>
<protein>
    <submittedName>
        <fullName evidence="7">Uncharacterized protein</fullName>
    </submittedName>
</protein>
<feature type="region of interest" description="Disordered" evidence="6">
    <location>
        <begin position="1143"/>
        <end position="1241"/>
    </location>
</feature>
<dbReference type="PANTHER" id="PTHR12663:SF0">
    <property type="entry name" value="PRECOCIOUS DISSOCIATION OF SISTERS 5, ISOFORM A"/>
    <property type="match status" value="1"/>
</dbReference>
<accession>A0ABN7BB45</accession>
<gene>
    <name evidence="7" type="ORF">NTJ_13153</name>
</gene>
<dbReference type="CDD" id="cd19953">
    <property type="entry name" value="PDS5"/>
    <property type="match status" value="1"/>
</dbReference>
<feature type="compositionally biased region" description="Low complexity" evidence="6">
    <location>
        <begin position="1154"/>
        <end position="1173"/>
    </location>
</feature>
<keyword evidence="4" id="KW-0539">Nucleus</keyword>
<dbReference type="PANTHER" id="PTHR12663">
    <property type="entry name" value="ANDROGEN INDUCED INHIBITOR OF PROLIFERATION AS3 / PDS5-RELATED"/>
    <property type="match status" value="1"/>
</dbReference>
<keyword evidence="5" id="KW-0131">Cell cycle</keyword>
<dbReference type="InterPro" id="IPR011989">
    <property type="entry name" value="ARM-like"/>
</dbReference>
<dbReference type="Pfam" id="PF20168">
    <property type="entry name" value="PDS5"/>
    <property type="match status" value="1"/>
</dbReference>
<keyword evidence="2" id="KW-0132">Cell division</keyword>
<evidence type="ECO:0000256" key="2">
    <source>
        <dbReference type="ARBA" id="ARBA00022618"/>
    </source>
</evidence>
<evidence type="ECO:0000256" key="6">
    <source>
        <dbReference type="SAM" id="MobiDB-lite"/>
    </source>
</evidence>
<evidence type="ECO:0000256" key="5">
    <source>
        <dbReference type="ARBA" id="ARBA00023306"/>
    </source>
</evidence>
<organism evidence="7 8">
    <name type="scientific">Nesidiocoris tenuis</name>
    <dbReference type="NCBI Taxonomy" id="355587"/>
    <lineage>
        <taxon>Eukaryota</taxon>
        <taxon>Metazoa</taxon>
        <taxon>Ecdysozoa</taxon>
        <taxon>Arthropoda</taxon>
        <taxon>Hexapoda</taxon>
        <taxon>Insecta</taxon>
        <taxon>Pterygota</taxon>
        <taxon>Neoptera</taxon>
        <taxon>Paraneoptera</taxon>
        <taxon>Hemiptera</taxon>
        <taxon>Heteroptera</taxon>
        <taxon>Panheteroptera</taxon>
        <taxon>Cimicomorpha</taxon>
        <taxon>Miridae</taxon>
        <taxon>Dicyphina</taxon>
        <taxon>Nesidiocoris</taxon>
    </lineage>
</organism>
<dbReference type="SUPFAM" id="SSF48371">
    <property type="entry name" value="ARM repeat"/>
    <property type="match status" value="1"/>
</dbReference>
<evidence type="ECO:0000256" key="3">
    <source>
        <dbReference type="ARBA" id="ARBA00022776"/>
    </source>
</evidence>
<evidence type="ECO:0000256" key="4">
    <source>
        <dbReference type="ARBA" id="ARBA00023242"/>
    </source>
</evidence>
<evidence type="ECO:0000256" key="1">
    <source>
        <dbReference type="ARBA" id="ARBA00004123"/>
    </source>
</evidence>
<feature type="compositionally biased region" description="Polar residues" evidence="6">
    <location>
        <begin position="1143"/>
        <end position="1153"/>
    </location>
</feature>
<keyword evidence="3" id="KW-0498">Mitosis</keyword>